<dbReference type="GO" id="GO:0072546">
    <property type="term" value="C:EMC complex"/>
    <property type="evidence" value="ECO:0007669"/>
    <property type="project" value="UniProtKB-UniRule"/>
</dbReference>
<comment type="caution">
    <text evidence="6">The sequence shown here is derived from an EMBL/GenBank/DDBJ whole genome shotgun (WGS) entry which is preliminary data.</text>
</comment>
<dbReference type="InterPro" id="IPR039856">
    <property type="entry name" value="EMC2-like"/>
</dbReference>
<evidence type="ECO:0000256" key="3">
    <source>
        <dbReference type="PROSITE-ProRule" id="PRU00339"/>
    </source>
</evidence>
<evidence type="ECO:0000256" key="4">
    <source>
        <dbReference type="RuleBase" id="RU367091"/>
    </source>
</evidence>
<comment type="similarity">
    <text evidence="4">Belongs to the EMC2 family.</text>
</comment>
<keyword evidence="7" id="KW-1185">Reference proteome</keyword>
<evidence type="ECO:0000256" key="2">
    <source>
        <dbReference type="ARBA" id="ARBA00022803"/>
    </source>
</evidence>
<dbReference type="EMBL" id="MU853402">
    <property type="protein sequence ID" value="KAK4137998.1"/>
    <property type="molecule type" value="Genomic_DNA"/>
</dbReference>
<dbReference type="InterPro" id="IPR011990">
    <property type="entry name" value="TPR-like_helical_dom_sf"/>
</dbReference>
<feature type="domain" description="EMC2 TPR-like" evidence="5">
    <location>
        <begin position="171"/>
        <end position="278"/>
    </location>
</feature>
<keyword evidence="4" id="KW-0472">Membrane</keyword>
<comment type="subcellular location">
    <subcellularLocation>
        <location evidence="4">Endoplasmic reticulum membrane</location>
        <topology evidence="4">Peripheral membrane protein</topology>
        <orientation evidence="4">Cytoplasmic side</orientation>
    </subcellularLocation>
</comment>
<evidence type="ECO:0000313" key="6">
    <source>
        <dbReference type="EMBL" id="KAK4137998.1"/>
    </source>
</evidence>
<gene>
    <name evidence="6" type="ORF">BT67DRAFT_432141</name>
</gene>
<reference evidence="6" key="1">
    <citation type="journal article" date="2023" name="Mol. Phylogenet. Evol.">
        <title>Genome-scale phylogeny and comparative genomics of the fungal order Sordariales.</title>
        <authorList>
            <person name="Hensen N."/>
            <person name="Bonometti L."/>
            <person name="Westerberg I."/>
            <person name="Brannstrom I.O."/>
            <person name="Guillou S."/>
            <person name="Cros-Aarteil S."/>
            <person name="Calhoun S."/>
            <person name="Haridas S."/>
            <person name="Kuo A."/>
            <person name="Mondo S."/>
            <person name="Pangilinan J."/>
            <person name="Riley R."/>
            <person name="LaButti K."/>
            <person name="Andreopoulos B."/>
            <person name="Lipzen A."/>
            <person name="Chen C."/>
            <person name="Yan M."/>
            <person name="Daum C."/>
            <person name="Ng V."/>
            <person name="Clum A."/>
            <person name="Steindorff A."/>
            <person name="Ohm R.A."/>
            <person name="Martin F."/>
            <person name="Silar P."/>
            <person name="Natvig D.O."/>
            <person name="Lalanne C."/>
            <person name="Gautier V."/>
            <person name="Ament-Velasquez S.L."/>
            <person name="Kruys A."/>
            <person name="Hutchinson M.I."/>
            <person name="Powell A.J."/>
            <person name="Barry K."/>
            <person name="Miller A.N."/>
            <person name="Grigoriev I.V."/>
            <person name="Debuchy R."/>
            <person name="Gladieux P."/>
            <person name="Hiltunen Thoren M."/>
            <person name="Johannesson H."/>
        </authorList>
    </citation>
    <scope>NUCLEOTIDE SEQUENCE</scope>
    <source>
        <strain evidence="6">CBS 123565</strain>
    </source>
</reference>
<accession>A0AAN6US15</accession>
<dbReference type="PROSITE" id="PS50005">
    <property type="entry name" value="TPR"/>
    <property type="match status" value="1"/>
</dbReference>
<protein>
    <recommendedName>
        <fullName evidence="4">ER membrane protein complex subunit 2</fullName>
    </recommendedName>
</protein>
<keyword evidence="4" id="KW-0256">Endoplasmic reticulum</keyword>
<reference evidence="6" key="2">
    <citation type="submission" date="2023-05" db="EMBL/GenBank/DDBJ databases">
        <authorList>
            <consortium name="Lawrence Berkeley National Laboratory"/>
            <person name="Steindorff A."/>
            <person name="Hensen N."/>
            <person name="Bonometti L."/>
            <person name="Westerberg I."/>
            <person name="Brannstrom I.O."/>
            <person name="Guillou S."/>
            <person name="Cros-Aarteil S."/>
            <person name="Calhoun S."/>
            <person name="Haridas S."/>
            <person name="Kuo A."/>
            <person name="Mondo S."/>
            <person name="Pangilinan J."/>
            <person name="Riley R."/>
            <person name="Labutti K."/>
            <person name="Andreopoulos B."/>
            <person name="Lipzen A."/>
            <person name="Chen C."/>
            <person name="Yanf M."/>
            <person name="Daum C."/>
            <person name="Ng V."/>
            <person name="Clum A."/>
            <person name="Ohm R."/>
            <person name="Martin F."/>
            <person name="Silar P."/>
            <person name="Natvig D."/>
            <person name="Lalanne C."/>
            <person name="Gautier V."/>
            <person name="Ament-Velasquez S.L."/>
            <person name="Kruys A."/>
            <person name="Hutchinson M.I."/>
            <person name="Powell A.J."/>
            <person name="Barry K."/>
            <person name="Miller A.N."/>
            <person name="Grigoriev I.V."/>
            <person name="Debuchy R."/>
            <person name="Gladieux P."/>
            <person name="Thoren M.H."/>
            <person name="Johannesson H."/>
        </authorList>
    </citation>
    <scope>NUCLEOTIDE SEQUENCE</scope>
    <source>
        <strain evidence="6">CBS 123565</strain>
    </source>
</reference>
<sequence length="393" mass="42617">MPGGAGSVGVVSAGPPSVGASTSLYSAIRFGLELLELGLVVCHRVHDTTLRHLSSLRNNQSISFHHPTISNASMAPSVFYPPSQLSPASALALSQQAPAVLRSSPASRALFSAPEKPELWIQYESLIISCLRTGDEDAANECLRRLLARFGPENERVQAFNGLIKEAEASNNGELEDVLKEYNGLLSENDTNIPIAKRRIALLRSLGKVAEAASKLVQLLEFSPTDGEAWAELSDIYLCQGLYPQAIYAMEEVLVLAPNAWNIHARLGELLYMAATAPGVAGGSYQKYMAEALKRFSRSIELCDDYLRGYYGLKSVSQKLLNDGAKSTKQSDDNELTLPDTKTIEQLNELATAKLSEIVRHCAAHERGWRGYDEATVAAARELLSEDAPSAAK</sequence>
<dbReference type="Gene3D" id="1.25.40.10">
    <property type="entry name" value="Tetratricopeptide repeat domain"/>
    <property type="match status" value="1"/>
</dbReference>
<keyword evidence="2 3" id="KW-0802">TPR repeat</keyword>
<comment type="function">
    <text evidence="4">Part of the endoplasmic reticulum membrane protein complex (EMC) that enables the energy-independent insertion into endoplasmic reticulum membranes of newly synthesized membrane proteins.</text>
</comment>
<evidence type="ECO:0000259" key="5">
    <source>
        <dbReference type="Pfam" id="PF22890"/>
    </source>
</evidence>
<dbReference type="InterPro" id="IPR019734">
    <property type="entry name" value="TPR_rpt"/>
</dbReference>
<dbReference type="InterPro" id="IPR055217">
    <property type="entry name" value="TPR_EMC2"/>
</dbReference>
<name>A0AAN6US15_9PEZI</name>
<dbReference type="Pfam" id="PF22890">
    <property type="entry name" value="TPR_EMC2"/>
    <property type="match status" value="1"/>
</dbReference>
<dbReference type="Proteomes" id="UP001304895">
    <property type="component" value="Unassembled WGS sequence"/>
</dbReference>
<dbReference type="AlphaFoldDB" id="A0AAN6US15"/>
<dbReference type="PANTHER" id="PTHR12760">
    <property type="entry name" value="TETRATRICOPEPTIDE REPEAT PROTEIN"/>
    <property type="match status" value="1"/>
</dbReference>
<dbReference type="SUPFAM" id="SSF48452">
    <property type="entry name" value="TPR-like"/>
    <property type="match status" value="1"/>
</dbReference>
<organism evidence="6 7">
    <name type="scientific">Trichocladium antarcticum</name>
    <dbReference type="NCBI Taxonomy" id="1450529"/>
    <lineage>
        <taxon>Eukaryota</taxon>
        <taxon>Fungi</taxon>
        <taxon>Dikarya</taxon>
        <taxon>Ascomycota</taxon>
        <taxon>Pezizomycotina</taxon>
        <taxon>Sordariomycetes</taxon>
        <taxon>Sordariomycetidae</taxon>
        <taxon>Sordariales</taxon>
        <taxon>Chaetomiaceae</taxon>
        <taxon>Trichocladium</taxon>
    </lineage>
</organism>
<keyword evidence="1" id="KW-0677">Repeat</keyword>
<feature type="repeat" description="TPR" evidence="3">
    <location>
        <begin position="227"/>
        <end position="260"/>
    </location>
</feature>
<evidence type="ECO:0000256" key="1">
    <source>
        <dbReference type="ARBA" id="ARBA00022737"/>
    </source>
</evidence>
<comment type="subunit">
    <text evidence="4">Component of the ER membrane protein complex (EMC).</text>
</comment>
<proteinExistence type="inferred from homology"/>
<evidence type="ECO:0000313" key="7">
    <source>
        <dbReference type="Proteomes" id="UP001304895"/>
    </source>
</evidence>
<dbReference type="FunFam" id="1.25.40.10:FF:001208">
    <property type="entry name" value="Tetratricopeptide repeat domain-containing protein"/>
    <property type="match status" value="1"/>
</dbReference>